<reference evidence="2 3" key="1">
    <citation type="submission" date="2023-10" db="EMBL/GenBank/DDBJ databases">
        <title>Description of Microbulbifer bruguierae sp. nov., isolated from the sediments of mangrove plant Bruguiera sexangula and comparative genomic analyses of the genus Microbulbifer.</title>
        <authorList>
            <person name="Long M."/>
        </authorList>
    </citation>
    <scope>NUCLEOTIDE SEQUENCE [LARGE SCALE GENOMIC DNA]</scope>
    <source>
        <strain evidence="2 3">SPO729</strain>
    </source>
</reference>
<evidence type="ECO:0000256" key="1">
    <source>
        <dbReference type="SAM" id="Phobius"/>
    </source>
</evidence>
<name>A0AAU0N271_9GAMM</name>
<dbReference type="AlphaFoldDB" id="A0AAU0N271"/>
<evidence type="ECO:0000313" key="2">
    <source>
        <dbReference type="EMBL" id="WOX06135.1"/>
    </source>
</evidence>
<keyword evidence="1" id="KW-0472">Membrane</keyword>
<keyword evidence="1" id="KW-1133">Transmembrane helix</keyword>
<gene>
    <name evidence="2" type="ORF">R5R33_03080</name>
</gene>
<keyword evidence="3" id="KW-1185">Reference proteome</keyword>
<dbReference type="KEGG" id="mpaf:R5R33_03080"/>
<keyword evidence="1" id="KW-0812">Transmembrane</keyword>
<proteinExistence type="predicted"/>
<dbReference type="Proteomes" id="UP001302477">
    <property type="component" value="Chromosome"/>
</dbReference>
<organism evidence="2 3">
    <name type="scientific">Microbulbifer pacificus</name>
    <dbReference type="NCBI Taxonomy" id="407164"/>
    <lineage>
        <taxon>Bacteria</taxon>
        <taxon>Pseudomonadati</taxon>
        <taxon>Pseudomonadota</taxon>
        <taxon>Gammaproteobacteria</taxon>
        <taxon>Cellvibrionales</taxon>
        <taxon>Microbulbiferaceae</taxon>
        <taxon>Microbulbifer</taxon>
    </lineage>
</organism>
<dbReference type="RefSeq" id="WP_318954594.1">
    <property type="nucleotide sequence ID" value="NZ_CP137555.1"/>
</dbReference>
<protein>
    <submittedName>
        <fullName evidence="2">Uncharacterized protein</fullName>
    </submittedName>
</protein>
<feature type="transmembrane region" description="Helical" evidence="1">
    <location>
        <begin position="55"/>
        <end position="73"/>
    </location>
</feature>
<dbReference type="EMBL" id="CP137555">
    <property type="protein sequence ID" value="WOX06135.1"/>
    <property type="molecule type" value="Genomic_DNA"/>
</dbReference>
<feature type="transmembrane region" description="Helical" evidence="1">
    <location>
        <begin position="26"/>
        <end position="43"/>
    </location>
</feature>
<accession>A0AAU0N271</accession>
<evidence type="ECO:0000313" key="3">
    <source>
        <dbReference type="Proteomes" id="UP001302477"/>
    </source>
</evidence>
<sequence>MKDFAFLAPLGIIAMTAWAVLTDFMPVMILLLALSLIGAFVRFKNRENEVWLKRLNFSIFASVIVSAALVIYGQQYV</sequence>